<keyword evidence="3" id="KW-1185">Reference proteome</keyword>
<gene>
    <name evidence="2" type="ORF">CQA54_02190</name>
</gene>
<feature type="transmembrane region" description="Helical" evidence="1">
    <location>
        <begin position="55"/>
        <end position="77"/>
    </location>
</feature>
<feature type="transmembrane region" description="Helical" evidence="1">
    <location>
        <begin position="92"/>
        <end position="116"/>
    </location>
</feature>
<dbReference type="EMBL" id="NXLT01000002">
    <property type="protein sequence ID" value="RDU67760.1"/>
    <property type="molecule type" value="Genomic_DNA"/>
</dbReference>
<protein>
    <recommendedName>
        <fullName evidence="4">Glycosyltransferase RgtA/B/C/D-like domain-containing protein</fullName>
    </recommendedName>
</protein>
<evidence type="ECO:0000313" key="2">
    <source>
        <dbReference type="EMBL" id="RDU67760.1"/>
    </source>
</evidence>
<feature type="transmembrane region" description="Helical" evidence="1">
    <location>
        <begin position="123"/>
        <end position="149"/>
    </location>
</feature>
<evidence type="ECO:0000313" key="3">
    <source>
        <dbReference type="Proteomes" id="UP000256514"/>
    </source>
</evidence>
<feature type="transmembrane region" description="Helical" evidence="1">
    <location>
        <begin position="186"/>
        <end position="208"/>
    </location>
</feature>
<comment type="caution">
    <text evidence="2">The sequence shown here is derived from an EMBL/GenBank/DDBJ whole genome shotgun (WGS) entry which is preliminary data.</text>
</comment>
<dbReference type="Proteomes" id="UP000256514">
    <property type="component" value="Unassembled WGS sequence"/>
</dbReference>
<feature type="transmembrane region" description="Helical" evidence="1">
    <location>
        <begin position="292"/>
        <end position="310"/>
    </location>
</feature>
<accession>A0A3D8IRZ1</accession>
<proteinExistence type="predicted"/>
<feature type="transmembrane region" description="Helical" evidence="1">
    <location>
        <begin position="268"/>
        <end position="286"/>
    </location>
</feature>
<feature type="transmembrane region" description="Helical" evidence="1">
    <location>
        <begin position="161"/>
        <end position="179"/>
    </location>
</feature>
<feature type="transmembrane region" description="Helical" evidence="1">
    <location>
        <begin position="228"/>
        <end position="256"/>
    </location>
</feature>
<keyword evidence="1" id="KW-1133">Transmembrane helix</keyword>
<keyword evidence="1" id="KW-0812">Transmembrane</keyword>
<keyword evidence="1" id="KW-0472">Membrane</keyword>
<reference evidence="2 3" key="1">
    <citation type="submission" date="2018-04" db="EMBL/GenBank/DDBJ databases">
        <title>Novel Campyloabacter and Helicobacter Species and Strains.</title>
        <authorList>
            <person name="Mannion A.J."/>
            <person name="Shen Z."/>
            <person name="Fox J.G."/>
        </authorList>
    </citation>
    <scope>NUCLEOTIDE SEQUENCE [LARGE SCALE GENOMIC DNA]</scope>
    <source>
        <strain evidence="2 3">MIT 12-6600</strain>
    </source>
</reference>
<organism evidence="2 3">
    <name type="scientific">Helicobacter equorum</name>
    <dbReference type="NCBI Taxonomy" id="361872"/>
    <lineage>
        <taxon>Bacteria</taxon>
        <taxon>Pseudomonadati</taxon>
        <taxon>Campylobacterota</taxon>
        <taxon>Epsilonproteobacteria</taxon>
        <taxon>Campylobacterales</taxon>
        <taxon>Helicobacteraceae</taxon>
        <taxon>Helicobacter</taxon>
    </lineage>
</organism>
<dbReference type="OrthoDB" id="5318859at2"/>
<dbReference type="RefSeq" id="WP_115570586.1">
    <property type="nucleotide sequence ID" value="NZ_NXLT01000002.1"/>
</dbReference>
<sequence length="520" mass="61139">MVIYARYTFNADDIWVWLEILAKHPIINGYRPYDGRFFPLASVDLNILMQFFTSAYAYFFFNAIEVFCIAIILWKLLEAIFETYQITSRYKWIYIAILLGLLLHPGFVTVMLGICYPERLQVLFLLVFVYATFKFYLTNRVLYMVVGFITANLSLYLKEPTFLFIGLVGFVNLVILVKNKSFNRSFVYYALLTLSAMIYLALYMWLIYPHIIQAYNDTKNIFIEQAIYIFKGIANFALLDCFIMILLPVLGAYRLYRIWHKKEKFHSLFDTLVFGSILYILAFIKLRLFDQYYLIPVYAMSLSSVLYYVLALKYIQNTFFKLITFVCSLVFIICTLPIGIYSFMWIKTEGVRFDQTLSFLAHEAKKNPTITLYFDGNGRSKAYNTWYWSHMARYLTEVYGVSNFDIKVKDSDYQNIPTIQQNLDSPLTIYNSKNIDEPQEGDFIILNNSTHHYADSQYLETMAQKYDLVYKSQVFGMPYVSIKSLIKYIFGDSLQQKLVVGNQNIFKLPTSDYVYRVKKN</sequence>
<evidence type="ECO:0000256" key="1">
    <source>
        <dbReference type="SAM" id="Phobius"/>
    </source>
</evidence>
<feature type="transmembrane region" description="Helical" evidence="1">
    <location>
        <begin position="322"/>
        <end position="346"/>
    </location>
</feature>
<name>A0A3D8IRZ1_9HELI</name>
<evidence type="ECO:0008006" key="4">
    <source>
        <dbReference type="Google" id="ProtNLM"/>
    </source>
</evidence>
<dbReference type="AlphaFoldDB" id="A0A3D8IRZ1"/>